<protein>
    <submittedName>
        <fullName evidence="1">Uncharacterized protein</fullName>
    </submittedName>
</protein>
<sequence>MDSKDPAGYGAFATMLGWINLYNHVVTQVPDFREAVNLRDDRVLVGDEKAASALPNVAGNLDV</sequence>
<dbReference type="EMBL" id="BAYX01000021">
    <property type="protein sequence ID" value="GAJ96369.1"/>
    <property type="molecule type" value="Genomic_DNA"/>
</dbReference>
<organism evidence="1 2">
    <name type="scientific">Rhizobium rhizogenes NBRC 13257</name>
    <dbReference type="NCBI Taxonomy" id="1220581"/>
    <lineage>
        <taxon>Bacteria</taxon>
        <taxon>Pseudomonadati</taxon>
        <taxon>Pseudomonadota</taxon>
        <taxon>Alphaproteobacteria</taxon>
        <taxon>Hyphomicrobiales</taxon>
        <taxon>Rhizobiaceae</taxon>
        <taxon>Rhizobium/Agrobacterium group</taxon>
        <taxon>Rhizobium</taxon>
    </lineage>
</organism>
<dbReference type="AlphaFoldDB" id="A0AA87U7I1"/>
<reference evidence="1 2" key="1">
    <citation type="submission" date="2014-05" db="EMBL/GenBank/DDBJ databases">
        <title>Whole genome shotgun sequence of Rhizobium rhizogenes NBRC 13257.</title>
        <authorList>
            <person name="Katano-Makiyama Y."/>
            <person name="Hosoyama A."/>
            <person name="Hashimoto M."/>
            <person name="Hosoyama Y."/>
            <person name="Noguchi M."/>
            <person name="Tsuchikane K."/>
            <person name="Kimura A."/>
            <person name="Ohji S."/>
            <person name="Ichikawa N."/>
            <person name="Yamazoe A."/>
            <person name="Fujita N."/>
        </authorList>
    </citation>
    <scope>NUCLEOTIDE SEQUENCE [LARGE SCALE GENOMIC DNA]</scope>
    <source>
        <strain evidence="1 2">NBRC 13257</strain>
    </source>
</reference>
<name>A0AA87U7I1_RHIRH</name>
<evidence type="ECO:0000313" key="1">
    <source>
        <dbReference type="EMBL" id="GAJ96369.1"/>
    </source>
</evidence>
<evidence type="ECO:0000313" key="2">
    <source>
        <dbReference type="Proteomes" id="UP000026941"/>
    </source>
</evidence>
<accession>A0AA87U7I1</accession>
<dbReference type="Proteomes" id="UP000026941">
    <property type="component" value="Unassembled WGS sequence"/>
</dbReference>
<proteinExistence type="predicted"/>
<gene>
    <name evidence="1" type="ORF">RRH01S_21_00840</name>
</gene>
<comment type="caution">
    <text evidence="1">The sequence shown here is derived from an EMBL/GenBank/DDBJ whole genome shotgun (WGS) entry which is preliminary data.</text>
</comment>